<gene>
    <name evidence="1" type="ORF">UFOVP62_55</name>
</gene>
<dbReference type="EMBL" id="LR796182">
    <property type="protein sequence ID" value="CAB4125051.1"/>
    <property type="molecule type" value="Genomic_DNA"/>
</dbReference>
<name>A0A6J5KSZ5_9CAUD</name>
<reference evidence="1" key="1">
    <citation type="submission" date="2020-04" db="EMBL/GenBank/DDBJ databases">
        <authorList>
            <person name="Chiriac C."/>
            <person name="Salcher M."/>
            <person name="Ghai R."/>
            <person name="Kavagutti S V."/>
        </authorList>
    </citation>
    <scope>NUCLEOTIDE SEQUENCE</scope>
</reference>
<protein>
    <submittedName>
        <fullName evidence="1">Uncharacterized protein</fullName>
    </submittedName>
</protein>
<sequence>MLEADLARDARALLDNAALTMLLDQVSERYIEAIKNSPPAATEGREHAYHMIRAVGEIKDHIKTAAAADVVTEWNRRLRGTQL</sequence>
<proteinExistence type="predicted"/>
<organism evidence="1">
    <name type="scientific">uncultured Caudovirales phage</name>
    <dbReference type="NCBI Taxonomy" id="2100421"/>
    <lineage>
        <taxon>Viruses</taxon>
        <taxon>Duplodnaviria</taxon>
        <taxon>Heunggongvirae</taxon>
        <taxon>Uroviricota</taxon>
        <taxon>Caudoviricetes</taxon>
        <taxon>Peduoviridae</taxon>
        <taxon>Maltschvirus</taxon>
        <taxon>Maltschvirus maltsch</taxon>
    </lineage>
</organism>
<evidence type="ECO:0000313" key="1">
    <source>
        <dbReference type="EMBL" id="CAB4125051.1"/>
    </source>
</evidence>
<accession>A0A6J5KSZ5</accession>